<name>A0A9P1IJA5_9PELO</name>
<gene>
    <name evidence="3" type="ORF">CAMP_LOCUS7768</name>
</gene>
<keyword evidence="4" id="KW-1185">Reference proteome</keyword>
<dbReference type="InterPro" id="IPR050341">
    <property type="entry name" value="PP1_catalytic_subunit"/>
</dbReference>
<protein>
    <recommendedName>
        <fullName evidence="1">Serine/threonine-protein phosphatase</fullName>
        <ecNumber evidence="1">3.1.3.16</ecNumber>
    </recommendedName>
</protein>
<proteinExistence type="inferred from homology"/>
<dbReference type="SUPFAM" id="SSF56300">
    <property type="entry name" value="Metallo-dependent phosphatases"/>
    <property type="match status" value="1"/>
</dbReference>
<sequence>MSEIETNIVDQEEETDDETARIDYLIGFVGRLLAAPLKKKGKKETPVVDVKITTDDIRILTMYASLSFKNQSSLLKIDEESLPIHIVGDLHGQFHDLRLLFSRCGHPSQTNYIFLGDYVDRGLQGIETSCLLMALQCLYPKNIFMVRGNHEDYNTTLTYGFYDECLMKYAKYGEIVWLSIISAFNHLPFAALIFGRILCMHGGISPNLKSLADIDKIVRPTMIPAYGLACDLVWSDPENTQNPGFSLSSRGISFSFDDSAIQDFCQKNGLDLIIRAHQISSDMYRGGHKFHAGGNMVTIFSAPNYLNMGNDSCVVRVEKSKLVRFIVFRPTISK</sequence>
<dbReference type="SMART" id="SM00156">
    <property type="entry name" value="PP2Ac"/>
    <property type="match status" value="1"/>
</dbReference>
<dbReference type="OrthoDB" id="5831000at2759"/>
<dbReference type="InterPro" id="IPR004843">
    <property type="entry name" value="Calcineurin-like_PHP"/>
</dbReference>
<reference evidence="3" key="1">
    <citation type="submission" date="2022-11" db="EMBL/GenBank/DDBJ databases">
        <authorList>
            <person name="Kikuchi T."/>
        </authorList>
    </citation>
    <scope>NUCLEOTIDE SEQUENCE</scope>
    <source>
        <strain evidence="3">PS1010</strain>
    </source>
</reference>
<dbReference type="PRINTS" id="PR00114">
    <property type="entry name" value="STPHPHTASE"/>
</dbReference>
<dbReference type="Pfam" id="PF00149">
    <property type="entry name" value="Metallophos"/>
    <property type="match status" value="1"/>
</dbReference>
<dbReference type="InterPro" id="IPR029052">
    <property type="entry name" value="Metallo-depent_PP-like"/>
</dbReference>
<evidence type="ECO:0000259" key="2">
    <source>
        <dbReference type="PROSITE" id="PS00125"/>
    </source>
</evidence>
<dbReference type="PANTHER" id="PTHR11668">
    <property type="entry name" value="SERINE/THREONINE PROTEIN PHOSPHATASE"/>
    <property type="match status" value="1"/>
</dbReference>
<dbReference type="EMBL" id="CANHGI010000003">
    <property type="protein sequence ID" value="CAI5445131.1"/>
    <property type="molecule type" value="Genomic_DNA"/>
</dbReference>
<dbReference type="PANTHER" id="PTHR11668:SF516">
    <property type="entry name" value="SERINE_THREONINE SPECIFIC PROTEIN PHOSPHATASES DOMAIN-CONTAINING PROTEIN"/>
    <property type="match status" value="1"/>
</dbReference>
<evidence type="ECO:0000313" key="4">
    <source>
        <dbReference type="Proteomes" id="UP001152747"/>
    </source>
</evidence>
<dbReference type="EC" id="3.1.3.16" evidence="1"/>
<dbReference type="AlphaFoldDB" id="A0A9P1IJA5"/>
<dbReference type="Proteomes" id="UP001152747">
    <property type="component" value="Unassembled WGS sequence"/>
</dbReference>
<accession>A0A9P1IJA5</accession>
<comment type="similarity">
    <text evidence="1">Belongs to the PPP phosphatase family.</text>
</comment>
<evidence type="ECO:0000313" key="3">
    <source>
        <dbReference type="EMBL" id="CAI5445131.1"/>
    </source>
</evidence>
<feature type="domain" description="Serine/threonine specific protein phosphatases" evidence="2">
    <location>
        <begin position="146"/>
        <end position="151"/>
    </location>
</feature>
<organism evidence="3 4">
    <name type="scientific">Caenorhabditis angaria</name>
    <dbReference type="NCBI Taxonomy" id="860376"/>
    <lineage>
        <taxon>Eukaryota</taxon>
        <taxon>Metazoa</taxon>
        <taxon>Ecdysozoa</taxon>
        <taxon>Nematoda</taxon>
        <taxon>Chromadorea</taxon>
        <taxon>Rhabditida</taxon>
        <taxon>Rhabditina</taxon>
        <taxon>Rhabditomorpha</taxon>
        <taxon>Rhabditoidea</taxon>
        <taxon>Rhabditidae</taxon>
        <taxon>Peloderinae</taxon>
        <taxon>Caenorhabditis</taxon>
    </lineage>
</organism>
<dbReference type="PROSITE" id="PS00125">
    <property type="entry name" value="SER_THR_PHOSPHATASE"/>
    <property type="match status" value="1"/>
</dbReference>
<comment type="catalytic activity">
    <reaction evidence="1">
        <text>O-phospho-L-threonyl-[protein] + H2O = L-threonyl-[protein] + phosphate</text>
        <dbReference type="Rhea" id="RHEA:47004"/>
        <dbReference type="Rhea" id="RHEA-COMP:11060"/>
        <dbReference type="Rhea" id="RHEA-COMP:11605"/>
        <dbReference type="ChEBI" id="CHEBI:15377"/>
        <dbReference type="ChEBI" id="CHEBI:30013"/>
        <dbReference type="ChEBI" id="CHEBI:43474"/>
        <dbReference type="ChEBI" id="CHEBI:61977"/>
        <dbReference type="EC" id="3.1.3.16"/>
    </reaction>
</comment>
<dbReference type="GO" id="GO:0005634">
    <property type="term" value="C:nucleus"/>
    <property type="evidence" value="ECO:0007669"/>
    <property type="project" value="TreeGrafter"/>
</dbReference>
<dbReference type="InterPro" id="IPR006186">
    <property type="entry name" value="Ser/Thr-sp_prot-phosphatase"/>
</dbReference>
<evidence type="ECO:0000256" key="1">
    <source>
        <dbReference type="RuleBase" id="RU004273"/>
    </source>
</evidence>
<comment type="caution">
    <text evidence="3">The sequence shown here is derived from an EMBL/GenBank/DDBJ whole genome shotgun (WGS) entry which is preliminary data.</text>
</comment>
<dbReference type="Gene3D" id="3.60.21.10">
    <property type="match status" value="1"/>
</dbReference>
<keyword evidence="1" id="KW-0378">Hydrolase</keyword>
<dbReference type="GO" id="GO:0005737">
    <property type="term" value="C:cytoplasm"/>
    <property type="evidence" value="ECO:0007669"/>
    <property type="project" value="TreeGrafter"/>
</dbReference>
<dbReference type="GO" id="GO:0004722">
    <property type="term" value="F:protein serine/threonine phosphatase activity"/>
    <property type="evidence" value="ECO:0007669"/>
    <property type="project" value="UniProtKB-EC"/>
</dbReference>